<reference evidence="1 2" key="1">
    <citation type="journal article" date="2019" name="Int. J. Syst. Evol. Microbiol.">
        <title>Rufibacter sediminis sp. nov., isolated from freshwater lake sediment.</title>
        <authorList>
            <person name="Qu J.H."/>
            <person name="Zhang L.J."/>
            <person name="Fu Y.H."/>
            <person name="Li H.F."/>
        </authorList>
    </citation>
    <scope>NUCLEOTIDE SEQUENCE [LARGE SCALE GENOMIC DNA]</scope>
    <source>
        <strain evidence="1 2">H-1</strain>
    </source>
</reference>
<evidence type="ECO:0000313" key="2">
    <source>
        <dbReference type="Proteomes" id="UP000659698"/>
    </source>
</evidence>
<protein>
    <submittedName>
        <fullName evidence="1">Uncharacterized protein</fullName>
    </submittedName>
</protein>
<dbReference type="Pfam" id="PF26622">
    <property type="entry name" value="DUF8199"/>
    <property type="match status" value="1"/>
</dbReference>
<evidence type="ECO:0000313" key="1">
    <source>
        <dbReference type="EMBL" id="MBC3539835.1"/>
    </source>
</evidence>
<dbReference type="InterPro" id="IPR058512">
    <property type="entry name" value="DUF8199"/>
</dbReference>
<dbReference type="EMBL" id="JACOAF010000021">
    <property type="protein sequence ID" value="MBC3539835.1"/>
    <property type="molecule type" value="Genomic_DNA"/>
</dbReference>
<gene>
    <name evidence="1" type="ORF">H7U12_09085</name>
</gene>
<dbReference type="RefSeq" id="WP_255897481.1">
    <property type="nucleotide sequence ID" value="NZ_JAFMZN010000009.1"/>
</dbReference>
<accession>A0ABR6VSC8</accession>
<name>A0ABR6VSC8_9BACT</name>
<proteinExistence type="predicted"/>
<sequence length="132" mass="14268">MKAMQKFIHFSLIVALLMGSMGFRVNTMRCAGDEKSGAVSLSMTPDCCCSKAAKKQKAPCSETACVIQLNVASQSTFTSSSQQEVASAAVPVQYPSFTQRIRPLLLETLPYVTLPPPPTGRDIGILHQTFLL</sequence>
<comment type="caution">
    <text evidence="1">The sequence shown here is derived from an EMBL/GenBank/DDBJ whole genome shotgun (WGS) entry which is preliminary data.</text>
</comment>
<organism evidence="1 2">
    <name type="scientific">Rufibacter sediminis</name>
    <dbReference type="NCBI Taxonomy" id="2762756"/>
    <lineage>
        <taxon>Bacteria</taxon>
        <taxon>Pseudomonadati</taxon>
        <taxon>Bacteroidota</taxon>
        <taxon>Cytophagia</taxon>
        <taxon>Cytophagales</taxon>
        <taxon>Hymenobacteraceae</taxon>
        <taxon>Rufibacter</taxon>
    </lineage>
</organism>
<keyword evidence="2" id="KW-1185">Reference proteome</keyword>
<dbReference type="Proteomes" id="UP000659698">
    <property type="component" value="Unassembled WGS sequence"/>
</dbReference>